<protein>
    <recommendedName>
        <fullName evidence="3">Phage-Barnase-EndoU-ColicinE5/D-RelE-like nuclease domain-containing protein</fullName>
    </recommendedName>
</protein>
<evidence type="ECO:0008006" key="3">
    <source>
        <dbReference type="Google" id="ProtNLM"/>
    </source>
</evidence>
<sequence>MQERQFRPEGNKERDFWLINGQRDWATVPDGKINGFNGDLPIRLQVGNFGWGKKHIEKRHGHWLAKLGRTLAEVLHEKLGQPGQIYSTEENDKIKIMMRLSPDALLVLRHVRHREYGDFFTVVTLYKQTGHIDGESIGRYDSSFRTES</sequence>
<gene>
    <name evidence="1" type="ORF">NBRC116591_08750</name>
</gene>
<dbReference type="RefSeq" id="WP_353301801.1">
    <property type="nucleotide sequence ID" value="NZ_BAABWN010000002.1"/>
</dbReference>
<organism evidence="1 2">
    <name type="scientific">Sessilibacter corallicola</name>
    <dbReference type="NCBI Taxonomy" id="2904075"/>
    <lineage>
        <taxon>Bacteria</taxon>
        <taxon>Pseudomonadati</taxon>
        <taxon>Pseudomonadota</taxon>
        <taxon>Gammaproteobacteria</taxon>
        <taxon>Cellvibrionales</taxon>
        <taxon>Cellvibrionaceae</taxon>
        <taxon>Sessilibacter</taxon>
    </lineage>
</organism>
<evidence type="ECO:0000313" key="1">
    <source>
        <dbReference type="EMBL" id="GAA6167065.1"/>
    </source>
</evidence>
<accession>A0ABQ0A5Y8</accession>
<reference evidence="1 2" key="1">
    <citation type="submission" date="2024-04" db="EMBL/GenBank/DDBJ databases">
        <title>Draft genome sequence of Sessilibacter corallicola NBRC 116591.</title>
        <authorList>
            <person name="Miyakawa T."/>
            <person name="Kusuya Y."/>
            <person name="Miura T."/>
        </authorList>
    </citation>
    <scope>NUCLEOTIDE SEQUENCE [LARGE SCALE GENOMIC DNA]</scope>
    <source>
        <strain evidence="1 2">KU-00831-HH</strain>
    </source>
</reference>
<dbReference type="EMBL" id="BAABWN010000002">
    <property type="protein sequence ID" value="GAA6167065.1"/>
    <property type="molecule type" value="Genomic_DNA"/>
</dbReference>
<keyword evidence="2" id="KW-1185">Reference proteome</keyword>
<evidence type="ECO:0000313" key="2">
    <source>
        <dbReference type="Proteomes" id="UP001465153"/>
    </source>
</evidence>
<comment type="caution">
    <text evidence="1">The sequence shown here is derived from an EMBL/GenBank/DDBJ whole genome shotgun (WGS) entry which is preliminary data.</text>
</comment>
<dbReference type="Proteomes" id="UP001465153">
    <property type="component" value="Unassembled WGS sequence"/>
</dbReference>
<name>A0ABQ0A5Y8_9GAMM</name>
<proteinExistence type="predicted"/>